<reference evidence="1" key="1">
    <citation type="journal article" date="2020" name="Nat. Commun.">
        <title>Large-scale genome sequencing of mycorrhizal fungi provides insights into the early evolution of symbiotic traits.</title>
        <authorList>
            <person name="Miyauchi S."/>
            <person name="Kiss E."/>
            <person name="Kuo A."/>
            <person name="Drula E."/>
            <person name="Kohler A."/>
            <person name="Sanchez-Garcia M."/>
            <person name="Morin E."/>
            <person name="Andreopoulos B."/>
            <person name="Barry K.W."/>
            <person name="Bonito G."/>
            <person name="Buee M."/>
            <person name="Carver A."/>
            <person name="Chen C."/>
            <person name="Cichocki N."/>
            <person name="Clum A."/>
            <person name="Culley D."/>
            <person name="Crous P.W."/>
            <person name="Fauchery L."/>
            <person name="Girlanda M."/>
            <person name="Hayes R.D."/>
            <person name="Keri Z."/>
            <person name="LaButti K."/>
            <person name="Lipzen A."/>
            <person name="Lombard V."/>
            <person name="Magnuson J."/>
            <person name="Maillard F."/>
            <person name="Murat C."/>
            <person name="Nolan M."/>
            <person name="Ohm R.A."/>
            <person name="Pangilinan J."/>
            <person name="Pereira M.F."/>
            <person name="Perotto S."/>
            <person name="Peter M."/>
            <person name="Pfister S."/>
            <person name="Riley R."/>
            <person name="Sitrit Y."/>
            <person name="Stielow J.B."/>
            <person name="Szollosi G."/>
            <person name="Zifcakova L."/>
            <person name="Stursova M."/>
            <person name="Spatafora J.W."/>
            <person name="Tedersoo L."/>
            <person name="Vaario L.M."/>
            <person name="Yamada A."/>
            <person name="Yan M."/>
            <person name="Wang P."/>
            <person name="Xu J."/>
            <person name="Bruns T."/>
            <person name="Baldrian P."/>
            <person name="Vilgalys R."/>
            <person name="Dunand C."/>
            <person name="Henrissat B."/>
            <person name="Grigoriev I.V."/>
            <person name="Hibbett D."/>
            <person name="Nagy L.G."/>
            <person name="Martin F.M."/>
        </authorList>
    </citation>
    <scope>NUCLEOTIDE SEQUENCE</scope>
    <source>
        <strain evidence="1">UP504</strain>
    </source>
</reference>
<dbReference type="OrthoDB" id="3044434at2759"/>
<accession>A0A9P6DXK7</accession>
<protein>
    <submittedName>
        <fullName evidence="1">Uncharacterized protein</fullName>
    </submittedName>
</protein>
<keyword evidence="2" id="KW-1185">Reference proteome</keyword>
<organism evidence="1 2">
    <name type="scientific">Hydnum rufescens UP504</name>
    <dbReference type="NCBI Taxonomy" id="1448309"/>
    <lineage>
        <taxon>Eukaryota</taxon>
        <taxon>Fungi</taxon>
        <taxon>Dikarya</taxon>
        <taxon>Basidiomycota</taxon>
        <taxon>Agaricomycotina</taxon>
        <taxon>Agaricomycetes</taxon>
        <taxon>Cantharellales</taxon>
        <taxon>Hydnaceae</taxon>
        <taxon>Hydnum</taxon>
    </lineage>
</organism>
<proteinExistence type="predicted"/>
<comment type="caution">
    <text evidence="1">The sequence shown here is derived from an EMBL/GenBank/DDBJ whole genome shotgun (WGS) entry which is preliminary data.</text>
</comment>
<evidence type="ECO:0000313" key="2">
    <source>
        <dbReference type="Proteomes" id="UP000886523"/>
    </source>
</evidence>
<evidence type="ECO:0000313" key="1">
    <source>
        <dbReference type="EMBL" id="KAF9514959.1"/>
    </source>
</evidence>
<dbReference type="EMBL" id="MU128955">
    <property type="protein sequence ID" value="KAF9514959.1"/>
    <property type="molecule type" value="Genomic_DNA"/>
</dbReference>
<dbReference type="AlphaFoldDB" id="A0A9P6DXK7"/>
<sequence length="214" mass="24770">MIVVRRHLIDPPQLIRRNSFAPTLKEVLSETEDIKLYLFMPPSFLAYASDLIRQALVERGLIVKDEKGPNILYNVLVHRAEDDNYSKQNPVLVCWRINAVVAWQQVDRRIDELFEVLWAFYHSYSNVAGAPETEIVRRIFPRYPVGQLDLRQTTNSWHLQAGSPVHLPPRTRDIKILSVLVTVNGPGIRMKRILVKMNGLGMRMKRMTFRAVQA</sequence>
<gene>
    <name evidence="1" type="ORF">BS47DRAFT_831105</name>
</gene>
<name>A0A9P6DXK7_9AGAM</name>
<dbReference type="Proteomes" id="UP000886523">
    <property type="component" value="Unassembled WGS sequence"/>
</dbReference>